<protein>
    <recommendedName>
        <fullName evidence="4">DUF5132 domain-containing protein</fullName>
    </recommendedName>
</protein>
<dbReference type="EMBL" id="LR746496">
    <property type="protein sequence ID" value="CAA7600456.1"/>
    <property type="molecule type" value="Genomic_DNA"/>
</dbReference>
<evidence type="ECO:0000313" key="3">
    <source>
        <dbReference type="Proteomes" id="UP001071230"/>
    </source>
</evidence>
<evidence type="ECO:0000313" key="2">
    <source>
        <dbReference type="EMBL" id="CEJ06590.1"/>
    </source>
</evidence>
<dbReference type="Proteomes" id="UP000836597">
    <property type="component" value="Chromosome"/>
</dbReference>
<dbReference type="InterPro" id="IPR033456">
    <property type="entry name" value="DUF5132"/>
</dbReference>
<evidence type="ECO:0000313" key="1">
    <source>
        <dbReference type="EMBL" id="CAA7600456.1"/>
    </source>
</evidence>
<dbReference type="AlphaFoldDB" id="A0A8S0XAW0"/>
<name>A0A8S0XAW0_9FIRM</name>
<dbReference type="Proteomes" id="UP001071230">
    <property type="component" value="Unassembled WGS sequence"/>
</dbReference>
<dbReference type="RefSeq" id="WP_240984130.1">
    <property type="nucleotide sequence ID" value="NZ_CDGJ01000032.1"/>
</dbReference>
<keyword evidence="3" id="KW-1185">Reference proteome</keyword>
<accession>A0A8S0XAW0</accession>
<organism evidence="1">
    <name type="scientific">Acididesulfobacillus acetoxydans</name>
    <dbReference type="NCBI Taxonomy" id="1561005"/>
    <lineage>
        <taxon>Bacteria</taxon>
        <taxon>Bacillati</taxon>
        <taxon>Bacillota</taxon>
        <taxon>Clostridia</taxon>
        <taxon>Eubacteriales</taxon>
        <taxon>Peptococcaceae</taxon>
        <taxon>Acididesulfobacillus</taxon>
    </lineage>
</organism>
<proteinExistence type="predicted"/>
<reference evidence="2" key="1">
    <citation type="submission" date="2014-11" db="EMBL/GenBank/DDBJ databases">
        <authorList>
            <person name="Hornung B.V."/>
        </authorList>
    </citation>
    <scope>NUCLEOTIDE SEQUENCE</scope>
    <source>
        <strain evidence="2">INE</strain>
    </source>
</reference>
<dbReference type="KEGG" id="aacx:DEACI_1109"/>
<evidence type="ECO:0008006" key="4">
    <source>
        <dbReference type="Google" id="ProtNLM"/>
    </source>
</evidence>
<dbReference type="EMBL" id="CDGJ01000032">
    <property type="protein sequence ID" value="CEJ06590.1"/>
    <property type="molecule type" value="Genomic_DNA"/>
</dbReference>
<gene>
    <name evidence="2" type="ORF">DEACI_1039</name>
    <name evidence="1" type="ORF">DEACI_1109</name>
</gene>
<dbReference type="Pfam" id="PF17195">
    <property type="entry name" value="DUF5132"/>
    <property type="match status" value="1"/>
</dbReference>
<sequence>MLKELDKTDLITGTALVLVAPALFPVLRDALKPLVLLGLRGAVGVVGTARTTFELAKEEVEDIVAEAQFERLKKEMDREIGAR</sequence>
<reference evidence="1" key="2">
    <citation type="submission" date="2020-01" db="EMBL/GenBank/DDBJ databases">
        <authorList>
            <person name="Hornung B."/>
        </authorList>
    </citation>
    <scope>NUCLEOTIDE SEQUENCE</scope>
    <source>
        <strain evidence="1">PacBioINE</strain>
    </source>
</reference>